<dbReference type="EMBL" id="BX284605">
    <property type="protein sequence ID" value="CAB03313.3"/>
    <property type="molecule type" value="Genomic_DNA"/>
</dbReference>
<evidence type="ECO:0000256" key="2">
    <source>
        <dbReference type="ARBA" id="ARBA00022692"/>
    </source>
</evidence>
<evidence type="ECO:0000256" key="3">
    <source>
        <dbReference type="ARBA" id="ARBA00022989"/>
    </source>
</evidence>
<reference evidence="7 8" key="1">
    <citation type="journal article" date="1998" name="Science">
        <title>Genome sequence of the nematode C. elegans: a platform for investigating biology.</title>
        <authorList>
            <consortium name="The C. elegans sequencing consortium"/>
            <person name="Sulson J.E."/>
            <person name="Waterston R."/>
        </authorList>
    </citation>
    <scope>NUCLEOTIDE SEQUENCE [LARGE SCALE GENOMIC DNA]</scope>
    <source>
        <strain evidence="7 8">Bristol N2</strain>
    </source>
</reference>
<dbReference type="GeneID" id="188182"/>
<feature type="transmembrane region" description="Helical" evidence="5">
    <location>
        <begin position="12"/>
        <end position="32"/>
    </location>
</feature>
<keyword evidence="2 5" id="KW-0812">Transmembrane</keyword>
<keyword evidence="8" id="KW-1185">Reference proteome</keyword>
<evidence type="ECO:0000313" key="8">
    <source>
        <dbReference type="Proteomes" id="UP000001940"/>
    </source>
</evidence>
<comment type="subcellular location">
    <subcellularLocation>
        <location evidence="1">Membrane</location>
    </subcellularLocation>
</comment>
<dbReference type="Pfam" id="PF10328">
    <property type="entry name" value="7TM_GPCR_Srx"/>
    <property type="match status" value="1"/>
</dbReference>
<evidence type="ECO:0000313" key="7">
    <source>
        <dbReference type="EMBL" id="CAB03313.3"/>
    </source>
</evidence>
<keyword evidence="4 5" id="KW-0472">Membrane</keyword>
<dbReference type="Proteomes" id="UP000001940">
    <property type="component" value="Chromosome V"/>
</dbReference>
<feature type="transmembrane region" description="Helical" evidence="5">
    <location>
        <begin position="186"/>
        <end position="206"/>
    </location>
</feature>
<keyword evidence="3 5" id="KW-1133">Transmembrane helix</keyword>
<keyword evidence="7" id="KW-0675">Receptor</keyword>
<dbReference type="FunCoup" id="O45758">
    <property type="interactions" value="2"/>
</dbReference>
<dbReference type="InterPro" id="IPR019430">
    <property type="entry name" value="7TM_GPCR_serpentine_rcpt_Srx"/>
</dbReference>
<dbReference type="SUPFAM" id="SSF81321">
    <property type="entry name" value="Family A G protein-coupled receptor-like"/>
    <property type="match status" value="1"/>
</dbReference>
<dbReference type="OrthoDB" id="5801402at2759"/>
<evidence type="ECO:0000256" key="1">
    <source>
        <dbReference type="ARBA" id="ARBA00004370"/>
    </source>
</evidence>
<dbReference type="UCSC" id="T06E6.3">
    <property type="organism name" value="c. elegans"/>
</dbReference>
<evidence type="ECO:0000256" key="5">
    <source>
        <dbReference type="SAM" id="Phobius"/>
    </source>
</evidence>
<accession>O45758</accession>
<organism evidence="7 8">
    <name type="scientific">Caenorhabditis elegans</name>
    <dbReference type="NCBI Taxonomy" id="6239"/>
    <lineage>
        <taxon>Eukaryota</taxon>
        <taxon>Metazoa</taxon>
        <taxon>Ecdysozoa</taxon>
        <taxon>Nematoda</taxon>
        <taxon>Chromadorea</taxon>
        <taxon>Rhabditida</taxon>
        <taxon>Rhabditina</taxon>
        <taxon>Rhabditomorpha</taxon>
        <taxon>Rhabditoidea</taxon>
        <taxon>Rhabditidae</taxon>
        <taxon>Peloderinae</taxon>
        <taxon>Caenorhabditis</taxon>
    </lineage>
</organism>
<dbReference type="SMR" id="O45758"/>
<evidence type="ECO:0000313" key="9">
    <source>
        <dbReference type="WormBase" id="T06E6.3"/>
    </source>
</evidence>
<dbReference type="GO" id="GO:0016020">
    <property type="term" value="C:membrane"/>
    <property type="evidence" value="ECO:0007669"/>
    <property type="project" value="UniProtKB-SubCell"/>
</dbReference>
<dbReference type="PROSITE" id="PS50262">
    <property type="entry name" value="G_PROTEIN_RECEP_F1_2"/>
    <property type="match status" value="1"/>
</dbReference>
<feature type="transmembrane region" description="Helical" evidence="5">
    <location>
        <begin position="91"/>
        <end position="114"/>
    </location>
</feature>
<dbReference type="InParanoid" id="O45758"/>
<dbReference type="PIR" id="T24598">
    <property type="entry name" value="T24598"/>
</dbReference>
<dbReference type="PANTHER" id="PTHR23017:SF20">
    <property type="entry name" value="G-PROTEIN COUPLED RECEPTORS FAMILY 1 PROFILE DOMAIN-CONTAINING PROTEIN"/>
    <property type="match status" value="1"/>
</dbReference>
<gene>
    <name evidence="7 9" type="primary">fbxa-199</name>
    <name evidence="7" type="ORF">CELE_T06E6.3</name>
    <name evidence="9" type="ORF">T06E6.3</name>
</gene>
<dbReference type="RefSeq" id="NP_506827.3">
    <property type="nucleotide sequence ID" value="NM_074426.3"/>
</dbReference>
<dbReference type="AlphaFoldDB" id="O45758"/>
<dbReference type="eggNOG" id="ENOG502TGPV">
    <property type="taxonomic scope" value="Eukaryota"/>
</dbReference>
<dbReference type="PhylomeDB" id="O45758"/>
<protein>
    <submittedName>
        <fullName evidence="7">G-protein coupled receptors family 1 profile domain-containing protein</fullName>
    </submittedName>
</protein>
<dbReference type="CDD" id="cd00637">
    <property type="entry name" value="7tm_classA_rhodopsin-like"/>
    <property type="match status" value="1"/>
</dbReference>
<dbReference type="WormBase" id="T06E6.3">
    <property type="protein sequence ID" value="CE40779"/>
    <property type="gene ID" value="WBGene00005931"/>
    <property type="gene designation" value="fbxa-199"/>
</dbReference>
<feature type="transmembrane region" description="Helical" evidence="5">
    <location>
        <begin position="212"/>
        <end position="234"/>
    </location>
</feature>
<proteinExistence type="predicted"/>
<evidence type="ECO:0000259" key="6">
    <source>
        <dbReference type="PROSITE" id="PS50262"/>
    </source>
</evidence>
<dbReference type="STRING" id="6239.T06E6.3.1"/>
<feature type="transmembrane region" description="Helical" evidence="5">
    <location>
        <begin position="44"/>
        <end position="71"/>
    </location>
</feature>
<dbReference type="PANTHER" id="PTHR23017">
    <property type="entry name" value="SERPENTINE RECEPTOR, CLASS X"/>
    <property type="match status" value="1"/>
</dbReference>
<feature type="transmembrane region" description="Helical" evidence="5">
    <location>
        <begin position="144"/>
        <end position="166"/>
    </location>
</feature>
<dbReference type="InterPro" id="IPR017452">
    <property type="entry name" value="GPCR_Rhodpsn_7TM"/>
</dbReference>
<sequence>MVKVTELRKPFTILTVGLATSDGVFSTLYLFYATPMVFFVNEYLAYWSHLCGYILMICYKASTYFHFIISLNRFLSVFTPIFYNQMFNIKFTKYIVMGIYLLSFGLITLFFQILGCQNYYNAKYLAFQYSGGKICRWYGTYGDFYQVFTLTITSAFLNFSAIWKVAKLRTKSVKNSIELNWLKQSLSQTLFVLIIVCCFTWGPRLLPDKKFTFIFSSILWAAVHCFDGIITLVFNSEIWRKIFSTGSAVIVVSTVRTKTACKVAPIKFKSPH</sequence>
<dbReference type="KEGG" id="cel:CELE_T06E6.3"/>
<dbReference type="Bgee" id="WBGene00005931">
    <property type="expression patterns" value="Expressed in adult organism and 2 other cell types or tissues"/>
</dbReference>
<name>O45758_CAEEL</name>
<feature type="domain" description="G-protein coupled receptors family 1 profile" evidence="6">
    <location>
        <begin position="1"/>
        <end position="203"/>
    </location>
</feature>
<evidence type="ECO:0000256" key="4">
    <source>
        <dbReference type="ARBA" id="ARBA00023136"/>
    </source>
</evidence>
<dbReference type="AGR" id="WB:WBGene00005931"/>
<dbReference type="Gene3D" id="1.20.1070.10">
    <property type="entry name" value="Rhodopsin 7-helix transmembrane proteins"/>
    <property type="match status" value="1"/>
</dbReference>
<dbReference type="CTD" id="188182"/>
<dbReference type="HOGENOM" id="CLU_059630_0_0_1"/>
<dbReference type="PaxDb" id="6239-T06E6.3"/>